<dbReference type="InterPro" id="IPR017907">
    <property type="entry name" value="Znf_RING_CS"/>
</dbReference>
<dbReference type="AlphaFoldDB" id="A0A3Q3DBU6"/>
<dbReference type="PROSITE" id="PS00518">
    <property type="entry name" value="ZF_RING_1"/>
    <property type="match status" value="1"/>
</dbReference>
<evidence type="ECO:0000313" key="6">
    <source>
        <dbReference type="Ensembl" id="ENSHCOP00000008014.1"/>
    </source>
</evidence>
<dbReference type="Gene3D" id="3.30.40.10">
    <property type="entry name" value="Zinc/RING finger domain, C3HC4 (zinc finger)"/>
    <property type="match status" value="1"/>
</dbReference>
<dbReference type="SMART" id="SM00184">
    <property type="entry name" value="RING"/>
    <property type="match status" value="1"/>
</dbReference>
<dbReference type="SUPFAM" id="SSF57850">
    <property type="entry name" value="RING/U-box"/>
    <property type="match status" value="1"/>
</dbReference>
<feature type="domain" description="RING-type" evidence="5">
    <location>
        <begin position="28"/>
        <end position="75"/>
    </location>
</feature>
<reference evidence="6" key="1">
    <citation type="submission" date="2025-08" db="UniProtKB">
        <authorList>
            <consortium name="Ensembl"/>
        </authorList>
    </citation>
    <scope>IDENTIFICATION</scope>
</reference>
<sequence length="195" mass="21900">WLVVQQHSEHASTSSAITSYGHTVNLECVVCFHHYSRRQRVPRLLHCGHTFCATCLEKLANVDGVIRTICCPLCRWITCTRASLTLPGALWVNTEIWDQMAEKEQKRTRAREHSGIKGESVKIQNASFDIIFTLDVGVSKLSSPFLCFSSARIQITLLSSPSYIKYLHHVAVLCVICKGASPSSITIKTQVRYNH</sequence>
<evidence type="ECO:0000259" key="5">
    <source>
        <dbReference type="PROSITE" id="PS50089"/>
    </source>
</evidence>
<evidence type="ECO:0000256" key="1">
    <source>
        <dbReference type="ARBA" id="ARBA00022723"/>
    </source>
</evidence>
<dbReference type="GO" id="GO:0016567">
    <property type="term" value="P:protein ubiquitination"/>
    <property type="evidence" value="ECO:0007669"/>
    <property type="project" value="TreeGrafter"/>
</dbReference>
<dbReference type="InterPro" id="IPR013083">
    <property type="entry name" value="Znf_RING/FYVE/PHD"/>
</dbReference>
<dbReference type="InterPro" id="IPR001841">
    <property type="entry name" value="Znf_RING"/>
</dbReference>
<keyword evidence="2 4" id="KW-0863">Zinc-finger</keyword>
<name>A0A3Q3DBU6_HIPCM</name>
<reference evidence="6" key="2">
    <citation type="submission" date="2025-09" db="UniProtKB">
        <authorList>
            <consortium name="Ensembl"/>
        </authorList>
    </citation>
    <scope>IDENTIFICATION</scope>
</reference>
<evidence type="ECO:0000256" key="3">
    <source>
        <dbReference type="ARBA" id="ARBA00022833"/>
    </source>
</evidence>
<dbReference type="PROSITE" id="PS50089">
    <property type="entry name" value="ZF_RING_2"/>
    <property type="match status" value="1"/>
</dbReference>
<dbReference type="Pfam" id="PF14634">
    <property type="entry name" value="zf-RING_5"/>
    <property type="match status" value="1"/>
</dbReference>
<evidence type="ECO:0000313" key="7">
    <source>
        <dbReference type="Proteomes" id="UP000264820"/>
    </source>
</evidence>
<keyword evidence="1" id="KW-0479">Metal-binding</keyword>
<dbReference type="PANTHER" id="PTHR22791:SF31">
    <property type="entry name" value="IM:7152348"/>
    <property type="match status" value="1"/>
</dbReference>
<dbReference type="GO" id="GO:0061630">
    <property type="term" value="F:ubiquitin protein ligase activity"/>
    <property type="evidence" value="ECO:0007669"/>
    <property type="project" value="TreeGrafter"/>
</dbReference>
<evidence type="ECO:0000256" key="2">
    <source>
        <dbReference type="ARBA" id="ARBA00022771"/>
    </source>
</evidence>
<accession>A0A3Q3DBU6</accession>
<dbReference type="PANTHER" id="PTHR22791">
    <property type="entry name" value="RING-TYPE DOMAIN-CONTAINING PROTEIN"/>
    <property type="match status" value="1"/>
</dbReference>
<proteinExistence type="predicted"/>
<organism evidence="6 7">
    <name type="scientific">Hippocampus comes</name>
    <name type="common">Tiger tail seahorse</name>
    <dbReference type="NCBI Taxonomy" id="109280"/>
    <lineage>
        <taxon>Eukaryota</taxon>
        <taxon>Metazoa</taxon>
        <taxon>Chordata</taxon>
        <taxon>Craniata</taxon>
        <taxon>Vertebrata</taxon>
        <taxon>Euteleostomi</taxon>
        <taxon>Actinopterygii</taxon>
        <taxon>Neopterygii</taxon>
        <taxon>Teleostei</taxon>
        <taxon>Neoteleostei</taxon>
        <taxon>Acanthomorphata</taxon>
        <taxon>Syngnathiaria</taxon>
        <taxon>Syngnathiformes</taxon>
        <taxon>Syngnathoidei</taxon>
        <taxon>Syngnathidae</taxon>
        <taxon>Hippocampus</taxon>
    </lineage>
</organism>
<dbReference type="Ensembl" id="ENSHCOT00000001025.1">
    <property type="protein sequence ID" value="ENSHCOP00000008014.1"/>
    <property type="gene ID" value="ENSHCOG00000010173.1"/>
</dbReference>
<evidence type="ECO:0000256" key="4">
    <source>
        <dbReference type="PROSITE-ProRule" id="PRU00175"/>
    </source>
</evidence>
<dbReference type="GeneTree" id="ENSGT00940000177111"/>
<dbReference type="Proteomes" id="UP000264820">
    <property type="component" value="Unplaced"/>
</dbReference>
<keyword evidence="7" id="KW-1185">Reference proteome</keyword>
<protein>
    <recommendedName>
        <fullName evidence="5">RING-type domain-containing protein</fullName>
    </recommendedName>
</protein>
<dbReference type="InterPro" id="IPR051435">
    <property type="entry name" value="RING_finger_E3_ubiq-ligases"/>
</dbReference>
<keyword evidence="3" id="KW-0862">Zinc</keyword>
<dbReference type="GO" id="GO:0008270">
    <property type="term" value="F:zinc ion binding"/>
    <property type="evidence" value="ECO:0007669"/>
    <property type="project" value="UniProtKB-KW"/>
</dbReference>